<dbReference type="Proteomes" id="UP001072034">
    <property type="component" value="Unassembled WGS sequence"/>
</dbReference>
<evidence type="ECO:0000313" key="3">
    <source>
        <dbReference type="Proteomes" id="UP001072034"/>
    </source>
</evidence>
<feature type="transmembrane region" description="Helical" evidence="1">
    <location>
        <begin position="12"/>
        <end position="35"/>
    </location>
</feature>
<protein>
    <recommendedName>
        <fullName evidence="4">RDD domain-containing protein</fullName>
    </recommendedName>
</protein>
<accession>A0ABT4IBK4</accession>
<keyword evidence="3" id="KW-1185">Reference proteome</keyword>
<sequence>MESLVIRHDLRKIWTAAVGLVLLSALEGAFLWLVHDLSNPVSAVLTVVLGILWAALLLLAAANVLAAVRLGGAPALVVDDRGVTDRTTLGSVGLIPWEQTLAFLPLRMRVKSSVHDYVFILFADSMRPWGRCPTPRPGSTP</sequence>
<name>A0ABT4IBK4_9ACTO</name>
<keyword evidence="1" id="KW-1133">Transmembrane helix</keyword>
<dbReference type="EMBL" id="JAPTMY010000039">
    <property type="protein sequence ID" value="MCZ0859121.1"/>
    <property type="molecule type" value="Genomic_DNA"/>
</dbReference>
<proteinExistence type="predicted"/>
<feature type="transmembrane region" description="Helical" evidence="1">
    <location>
        <begin position="41"/>
        <end position="66"/>
    </location>
</feature>
<comment type="caution">
    <text evidence="2">The sequence shown here is derived from an EMBL/GenBank/DDBJ whole genome shotgun (WGS) entry which is preliminary data.</text>
</comment>
<gene>
    <name evidence="2" type="ORF">OHJ16_13840</name>
</gene>
<keyword evidence="1" id="KW-0812">Transmembrane</keyword>
<evidence type="ECO:0008006" key="4">
    <source>
        <dbReference type="Google" id="ProtNLM"/>
    </source>
</evidence>
<evidence type="ECO:0000313" key="2">
    <source>
        <dbReference type="EMBL" id="MCZ0859121.1"/>
    </source>
</evidence>
<organism evidence="2 3">
    <name type="scientific">Actinomyces israelii</name>
    <dbReference type="NCBI Taxonomy" id="1659"/>
    <lineage>
        <taxon>Bacteria</taxon>
        <taxon>Bacillati</taxon>
        <taxon>Actinomycetota</taxon>
        <taxon>Actinomycetes</taxon>
        <taxon>Actinomycetales</taxon>
        <taxon>Actinomycetaceae</taxon>
        <taxon>Actinomyces</taxon>
    </lineage>
</organism>
<reference evidence="2" key="1">
    <citation type="submission" date="2022-10" db="EMBL/GenBank/DDBJ databases">
        <title>Genome sequence of Actinomyces israelii ATCC 10048.</title>
        <authorList>
            <person name="Watt R.M."/>
            <person name="Tong W.M."/>
        </authorList>
    </citation>
    <scope>NUCLEOTIDE SEQUENCE</scope>
    <source>
        <strain evidence="2">ATCC 10048</strain>
    </source>
</reference>
<keyword evidence="1" id="KW-0472">Membrane</keyword>
<evidence type="ECO:0000256" key="1">
    <source>
        <dbReference type="SAM" id="Phobius"/>
    </source>
</evidence>
<dbReference type="RefSeq" id="WP_268918405.1">
    <property type="nucleotide sequence ID" value="NZ_JAPTMY010000039.1"/>
</dbReference>